<sequence length="33" mass="4021">DPDDEHVRSHRRRPLARGPRELRHRRPAVEPRT</sequence>
<gene>
    <name evidence="2" type="ORF">AVDCRST_MAG54-1659</name>
</gene>
<name>A0A6J4I7A8_9PSEU</name>
<reference evidence="2" key="1">
    <citation type="submission" date="2020-02" db="EMBL/GenBank/DDBJ databases">
        <authorList>
            <person name="Meier V. D."/>
        </authorList>
    </citation>
    <scope>NUCLEOTIDE SEQUENCE</scope>
    <source>
        <strain evidence="2">AVDCRST_MAG54</strain>
    </source>
</reference>
<protein>
    <submittedName>
        <fullName evidence="2">Uncharacterized protein</fullName>
    </submittedName>
</protein>
<dbReference type="EMBL" id="CADCTH010000223">
    <property type="protein sequence ID" value="CAA9244198.1"/>
    <property type="molecule type" value="Genomic_DNA"/>
</dbReference>
<organism evidence="2">
    <name type="scientific">uncultured Actinomycetospora sp</name>
    <dbReference type="NCBI Taxonomy" id="1135996"/>
    <lineage>
        <taxon>Bacteria</taxon>
        <taxon>Bacillati</taxon>
        <taxon>Actinomycetota</taxon>
        <taxon>Actinomycetes</taxon>
        <taxon>Pseudonocardiales</taxon>
        <taxon>Pseudonocardiaceae</taxon>
        <taxon>Actinomycetospora</taxon>
        <taxon>environmental samples</taxon>
    </lineage>
</organism>
<evidence type="ECO:0000313" key="2">
    <source>
        <dbReference type="EMBL" id="CAA9244198.1"/>
    </source>
</evidence>
<dbReference type="AlphaFoldDB" id="A0A6J4I7A8"/>
<feature type="non-terminal residue" evidence="2">
    <location>
        <position position="33"/>
    </location>
</feature>
<accession>A0A6J4I7A8</accession>
<feature type="non-terminal residue" evidence="2">
    <location>
        <position position="1"/>
    </location>
</feature>
<proteinExistence type="predicted"/>
<feature type="region of interest" description="Disordered" evidence="1">
    <location>
        <begin position="1"/>
        <end position="33"/>
    </location>
</feature>
<evidence type="ECO:0000256" key="1">
    <source>
        <dbReference type="SAM" id="MobiDB-lite"/>
    </source>
</evidence>